<accession>A0A0A9BG89</accession>
<organism evidence="1">
    <name type="scientific">Arundo donax</name>
    <name type="common">Giant reed</name>
    <name type="synonym">Donax arundinaceus</name>
    <dbReference type="NCBI Taxonomy" id="35708"/>
    <lineage>
        <taxon>Eukaryota</taxon>
        <taxon>Viridiplantae</taxon>
        <taxon>Streptophyta</taxon>
        <taxon>Embryophyta</taxon>
        <taxon>Tracheophyta</taxon>
        <taxon>Spermatophyta</taxon>
        <taxon>Magnoliopsida</taxon>
        <taxon>Liliopsida</taxon>
        <taxon>Poales</taxon>
        <taxon>Poaceae</taxon>
        <taxon>PACMAD clade</taxon>
        <taxon>Arundinoideae</taxon>
        <taxon>Arundineae</taxon>
        <taxon>Arundo</taxon>
    </lineage>
</organism>
<dbReference type="EMBL" id="GBRH01239573">
    <property type="protein sequence ID" value="JAD58322.1"/>
    <property type="molecule type" value="Transcribed_RNA"/>
</dbReference>
<protein>
    <submittedName>
        <fullName evidence="1">Uncharacterized protein</fullName>
    </submittedName>
</protein>
<name>A0A0A9BG89_ARUDO</name>
<proteinExistence type="predicted"/>
<reference evidence="1" key="1">
    <citation type="submission" date="2014-09" db="EMBL/GenBank/DDBJ databases">
        <authorList>
            <person name="Magalhaes I.L.F."/>
            <person name="Oliveira U."/>
            <person name="Santos F.R."/>
            <person name="Vidigal T.H.D.A."/>
            <person name="Brescovit A.D."/>
            <person name="Santos A.J."/>
        </authorList>
    </citation>
    <scope>NUCLEOTIDE SEQUENCE</scope>
    <source>
        <tissue evidence="1">Shoot tissue taken approximately 20 cm above the soil surface</tissue>
    </source>
</reference>
<evidence type="ECO:0000313" key="1">
    <source>
        <dbReference type="EMBL" id="JAD58322.1"/>
    </source>
</evidence>
<reference evidence="1" key="2">
    <citation type="journal article" date="2015" name="Data Brief">
        <title>Shoot transcriptome of the giant reed, Arundo donax.</title>
        <authorList>
            <person name="Barrero R.A."/>
            <person name="Guerrero F.D."/>
            <person name="Moolhuijzen P."/>
            <person name="Goolsby J.A."/>
            <person name="Tidwell J."/>
            <person name="Bellgard S.E."/>
            <person name="Bellgard M.I."/>
        </authorList>
    </citation>
    <scope>NUCLEOTIDE SEQUENCE</scope>
    <source>
        <tissue evidence="1">Shoot tissue taken approximately 20 cm above the soil surface</tissue>
    </source>
</reference>
<dbReference type="AlphaFoldDB" id="A0A0A9BG89"/>
<sequence>MIFSSIVCFAVTKVFKVVLIGIGRIHDCFLYY</sequence>